<dbReference type="PROSITE" id="PS50060">
    <property type="entry name" value="MAM_2"/>
    <property type="match status" value="3"/>
</dbReference>
<feature type="domain" description="MAM" evidence="2">
    <location>
        <begin position="294"/>
        <end position="436"/>
    </location>
</feature>
<comment type="caution">
    <text evidence="3">The sequence shown here is derived from an EMBL/GenBank/DDBJ whole genome shotgun (WGS) entry which is preliminary data.</text>
</comment>
<feature type="domain" description="MAM" evidence="2">
    <location>
        <begin position="12"/>
        <end position="135"/>
    </location>
</feature>
<dbReference type="InterPro" id="IPR000998">
    <property type="entry name" value="MAM_dom"/>
</dbReference>
<dbReference type="PANTHER" id="PTHR23282:SF101">
    <property type="entry name" value="MAM DOMAIN-CONTAINING PROTEIN"/>
    <property type="match status" value="1"/>
</dbReference>
<sequence length="491" mass="55312">MWEQNIFKKGTGRFIYLDSGSIRRGPPQALRSPVLNPSDTCLSFWYYMSGNRTGYLTVSIVPNMLMSMSEFNATEPSDRTMLWNREGQSDDRWYQAEMTIQAEGAFRVLLEGTTKRRHYEIALDDIRLHNSSCEDICTFDDGLCSWVQGQTDDFDWKRQSGPAATNYTGPQSGHSNGKAKVDYYMYINAASASKGGKAVLRHSGFYRPGRACLSFWYHMYGDKMGQLRVDVQKNRESPFPVWSKNGDQGANWTIAAVDLEVGPSVSFEFVGIRGNGVRGDMALDDVSLLTRSCFDCTFDEDVCLWQENEHWNLFADENTGGMYVFLSSVSADCVPYSGRNFSTPVHAMSGPVCVTFMYFLVGSKKNSLQLYMLNQNKELLIWKTTASNIESWNYVSISVEKQLFDFTLVFEMYSYSNCTAEAGIDNIFVKFGKCEEFGTSPVSTVNKWEGLGVSIISESQQLDVTKVSPYQATSSKSAVPEKRKTESRGIQ</sequence>
<organism evidence="3 4">
    <name type="scientific">Sinanodonta woodiana</name>
    <name type="common">Chinese pond mussel</name>
    <name type="synonym">Anodonta woodiana</name>
    <dbReference type="NCBI Taxonomy" id="1069815"/>
    <lineage>
        <taxon>Eukaryota</taxon>
        <taxon>Metazoa</taxon>
        <taxon>Spiralia</taxon>
        <taxon>Lophotrochozoa</taxon>
        <taxon>Mollusca</taxon>
        <taxon>Bivalvia</taxon>
        <taxon>Autobranchia</taxon>
        <taxon>Heteroconchia</taxon>
        <taxon>Palaeoheterodonta</taxon>
        <taxon>Unionida</taxon>
        <taxon>Unionoidea</taxon>
        <taxon>Unionidae</taxon>
        <taxon>Unioninae</taxon>
        <taxon>Sinanodonta</taxon>
    </lineage>
</organism>
<evidence type="ECO:0000256" key="1">
    <source>
        <dbReference type="SAM" id="MobiDB-lite"/>
    </source>
</evidence>
<evidence type="ECO:0000313" key="3">
    <source>
        <dbReference type="EMBL" id="KAL3835897.1"/>
    </source>
</evidence>
<evidence type="ECO:0000313" key="4">
    <source>
        <dbReference type="Proteomes" id="UP001634394"/>
    </source>
</evidence>
<feature type="compositionally biased region" description="Polar residues" evidence="1">
    <location>
        <begin position="467"/>
        <end position="477"/>
    </location>
</feature>
<dbReference type="PANTHER" id="PTHR23282">
    <property type="entry name" value="APICAL ENDOSOMAL GLYCOPROTEIN PRECURSOR"/>
    <property type="match status" value="1"/>
</dbReference>
<dbReference type="Pfam" id="PF00629">
    <property type="entry name" value="MAM"/>
    <property type="match status" value="3"/>
</dbReference>
<dbReference type="InterPro" id="IPR051560">
    <property type="entry name" value="MAM_domain-containing"/>
</dbReference>
<protein>
    <recommendedName>
        <fullName evidence="2">MAM domain-containing protein</fullName>
    </recommendedName>
</protein>
<feature type="region of interest" description="Disordered" evidence="1">
    <location>
        <begin position="467"/>
        <end position="491"/>
    </location>
</feature>
<feature type="domain" description="MAM" evidence="2">
    <location>
        <begin position="135"/>
        <end position="295"/>
    </location>
</feature>
<proteinExistence type="predicted"/>
<accession>A0ABD3THU7</accession>
<dbReference type="Proteomes" id="UP001634394">
    <property type="component" value="Unassembled WGS sequence"/>
</dbReference>
<keyword evidence="4" id="KW-1185">Reference proteome</keyword>
<dbReference type="PRINTS" id="PR00020">
    <property type="entry name" value="MAMDOMAIN"/>
</dbReference>
<evidence type="ECO:0000259" key="2">
    <source>
        <dbReference type="PROSITE" id="PS50060"/>
    </source>
</evidence>
<gene>
    <name evidence="3" type="ORF">ACJMK2_021358</name>
</gene>
<dbReference type="Gene3D" id="2.60.120.200">
    <property type="match status" value="3"/>
</dbReference>
<feature type="compositionally biased region" description="Basic and acidic residues" evidence="1">
    <location>
        <begin position="479"/>
        <end position="491"/>
    </location>
</feature>
<dbReference type="SMART" id="SM00137">
    <property type="entry name" value="MAM"/>
    <property type="match status" value="2"/>
</dbReference>
<reference evidence="3 4" key="1">
    <citation type="submission" date="2024-11" db="EMBL/GenBank/DDBJ databases">
        <title>Chromosome-level genome assembly of the freshwater bivalve Anodonta woodiana.</title>
        <authorList>
            <person name="Chen X."/>
        </authorList>
    </citation>
    <scope>NUCLEOTIDE SEQUENCE [LARGE SCALE GENOMIC DNA]</scope>
    <source>
        <strain evidence="3">MN2024</strain>
        <tissue evidence="3">Gills</tissue>
    </source>
</reference>
<dbReference type="SUPFAM" id="SSF49899">
    <property type="entry name" value="Concanavalin A-like lectins/glucanases"/>
    <property type="match status" value="3"/>
</dbReference>
<name>A0ABD3THU7_SINWO</name>
<dbReference type="CDD" id="cd06263">
    <property type="entry name" value="MAM"/>
    <property type="match status" value="2"/>
</dbReference>
<dbReference type="InterPro" id="IPR013320">
    <property type="entry name" value="ConA-like_dom_sf"/>
</dbReference>
<dbReference type="EMBL" id="JBJQND010000018">
    <property type="protein sequence ID" value="KAL3835897.1"/>
    <property type="molecule type" value="Genomic_DNA"/>
</dbReference>
<dbReference type="AlphaFoldDB" id="A0ABD3THU7"/>